<dbReference type="Pfam" id="PF00817">
    <property type="entry name" value="IMS"/>
    <property type="match status" value="1"/>
</dbReference>
<dbReference type="HAMAP" id="MF_01113">
    <property type="entry name" value="DNApol_IV"/>
    <property type="match status" value="1"/>
</dbReference>
<dbReference type="InterPro" id="IPR036775">
    <property type="entry name" value="DNA_pol_Y-fam_lit_finger_sf"/>
</dbReference>
<evidence type="ECO:0000259" key="17">
    <source>
        <dbReference type="PROSITE" id="PS50173"/>
    </source>
</evidence>
<keyword evidence="13 16" id="KW-0238">DNA-binding</keyword>
<reference evidence="19" key="1">
    <citation type="submission" date="2018-04" db="EMBL/GenBank/DDBJ databases">
        <authorList>
            <person name="Illikoud N."/>
        </authorList>
    </citation>
    <scope>NUCLEOTIDE SEQUENCE [LARGE SCALE GENOMIC DNA]</scope>
</reference>
<keyword evidence="8 16" id="KW-0235">DNA replication</keyword>
<dbReference type="PANTHER" id="PTHR11076:SF33">
    <property type="entry name" value="DNA POLYMERASE KAPPA"/>
    <property type="match status" value="1"/>
</dbReference>
<feature type="binding site" evidence="16">
    <location>
        <position position="108"/>
    </location>
    <ligand>
        <name>Mg(2+)</name>
        <dbReference type="ChEBI" id="CHEBI:18420"/>
    </ligand>
</feature>
<dbReference type="Gene3D" id="3.30.1490.100">
    <property type="entry name" value="DNA polymerase, Y-family, little finger domain"/>
    <property type="match status" value="1"/>
</dbReference>
<dbReference type="InterPro" id="IPR050116">
    <property type="entry name" value="DNA_polymerase-Y"/>
</dbReference>
<dbReference type="NCBIfam" id="NF002677">
    <property type="entry name" value="PRK02406.1"/>
    <property type="match status" value="1"/>
</dbReference>
<keyword evidence="12 16" id="KW-0239">DNA-directed DNA polymerase</keyword>
<dbReference type="GO" id="GO:0005829">
    <property type="term" value="C:cytosol"/>
    <property type="evidence" value="ECO:0007669"/>
    <property type="project" value="TreeGrafter"/>
</dbReference>
<dbReference type="EC" id="2.7.7.7" evidence="16"/>
<dbReference type="FunFam" id="3.40.1170.60:FF:000001">
    <property type="entry name" value="DNA polymerase IV"/>
    <property type="match status" value="1"/>
</dbReference>
<dbReference type="SUPFAM" id="SSF100879">
    <property type="entry name" value="Lesion bypass DNA polymerase (Y-family), little finger domain"/>
    <property type="match status" value="1"/>
</dbReference>
<dbReference type="AlphaFoldDB" id="A0A2X0R1H5"/>
<keyword evidence="7 16" id="KW-0548">Nucleotidyltransferase</keyword>
<feature type="domain" description="UmuC" evidence="17">
    <location>
        <begin position="7"/>
        <end position="190"/>
    </location>
</feature>
<comment type="subcellular location">
    <subcellularLocation>
        <location evidence="1 16">Cytoplasm</location>
    </subcellularLocation>
</comment>
<dbReference type="GO" id="GO:0042276">
    <property type="term" value="P:error-prone translesion synthesis"/>
    <property type="evidence" value="ECO:0007669"/>
    <property type="project" value="TreeGrafter"/>
</dbReference>
<comment type="similarity">
    <text evidence="2 16">Belongs to the DNA polymerase type-Y family.</text>
</comment>
<evidence type="ECO:0000256" key="15">
    <source>
        <dbReference type="ARBA" id="ARBA00049244"/>
    </source>
</evidence>
<dbReference type="GO" id="GO:0009432">
    <property type="term" value="P:SOS response"/>
    <property type="evidence" value="ECO:0007669"/>
    <property type="project" value="TreeGrafter"/>
</dbReference>
<dbReference type="InterPro" id="IPR017961">
    <property type="entry name" value="DNA_pol_Y-fam_little_finger"/>
</dbReference>
<dbReference type="Gene3D" id="1.10.150.20">
    <property type="entry name" value="5' to 3' exonuclease, C-terminal subdomain"/>
    <property type="match status" value="1"/>
</dbReference>
<evidence type="ECO:0000256" key="13">
    <source>
        <dbReference type="ARBA" id="ARBA00023125"/>
    </source>
</evidence>
<evidence type="ECO:0000256" key="6">
    <source>
        <dbReference type="ARBA" id="ARBA00022679"/>
    </source>
</evidence>
<dbReference type="InterPro" id="IPR043128">
    <property type="entry name" value="Rev_trsase/Diguanyl_cyclase"/>
</dbReference>
<dbReference type="PROSITE" id="PS50173">
    <property type="entry name" value="UMUC"/>
    <property type="match status" value="1"/>
</dbReference>
<dbReference type="EMBL" id="OUNC01000010">
    <property type="protein sequence ID" value="SPP27678.1"/>
    <property type="molecule type" value="Genomic_DNA"/>
</dbReference>
<evidence type="ECO:0000313" key="19">
    <source>
        <dbReference type="Proteomes" id="UP000270190"/>
    </source>
</evidence>
<evidence type="ECO:0000256" key="4">
    <source>
        <dbReference type="ARBA" id="ARBA00022457"/>
    </source>
</evidence>
<dbReference type="CDD" id="cd03586">
    <property type="entry name" value="PolY_Pol_IV_kappa"/>
    <property type="match status" value="1"/>
</dbReference>
<organism evidence="18 19">
    <name type="scientific">Brochothrix thermosphacta</name>
    <name type="common">Microbacterium thermosphactum</name>
    <dbReference type="NCBI Taxonomy" id="2756"/>
    <lineage>
        <taxon>Bacteria</taxon>
        <taxon>Bacillati</taxon>
        <taxon>Bacillota</taxon>
        <taxon>Bacilli</taxon>
        <taxon>Bacillales</taxon>
        <taxon>Listeriaceae</taxon>
        <taxon>Brochothrix</taxon>
    </lineage>
</organism>
<evidence type="ECO:0000256" key="9">
    <source>
        <dbReference type="ARBA" id="ARBA00022723"/>
    </source>
</evidence>
<evidence type="ECO:0000256" key="14">
    <source>
        <dbReference type="ARBA" id="ARBA00023204"/>
    </source>
</evidence>
<evidence type="ECO:0000256" key="12">
    <source>
        <dbReference type="ARBA" id="ARBA00022932"/>
    </source>
</evidence>
<keyword evidence="4 16" id="KW-0515">Mutator protein</keyword>
<evidence type="ECO:0000256" key="16">
    <source>
        <dbReference type="HAMAP-Rule" id="MF_01113"/>
    </source>
</evidence>
<feature type="site" description="Substrate discrimination" evidence="16">
    <location>
        <position position="16"/>
    </location>
</feature>
<dbReference type="InterPro" id="IPR043502">
    <property type="entry name" value="DNA/RNA_pol_sf"/>
</dbReference>
<keyword evidence="10 16" id="KW-0227">DNA damage</keyword>
<name>A0A2X0R1H5_BROTH</name>
<dbReference type="PANTHER" id="PTHR11076">
    <property type="entry name" value="DNA REPAIR POLYMERASE UMUC / TRANSFERASE FAMILY MEMBER"/>
    <property type="match status" value="1"/>
</dbReference>
<evidence type="ECO:0000313" key="18">
    <source>
        <dbReference type="EMBL" id="SPP27678.1"/>
    </source>
</evidence>
<dbReference type="GO" id="GO:0003684">
    <property type="term" value="F:damaged DNA binding"/>
    <property type="evidence" value="ECO:0007669"/>
    <property type="project" value="InterPro"/>
</dbReference>
<keyword evidence="5 16" id="KW-0963">Cytoplasm</keyword>
<dbReference type="GO" id="GO:0006261">
    <property type="term" value="P:DNA-templated DNA replication"/>
    <property type="evidence" value="ECO:0007669"/>
    <property type="project" value="UniProtKB-UniRule"/>
</dbReference>
<dbReference type="Pfam" id="PF11799">
    <property type="entry name" value="IMS_C"/>
    <property type="match status" value="1"/>
</dbReference>
<comment type="catalytic activity">
    <reaction evidence="15 16">
        <text>DNA(n) + a 2'-deoxyribonucleoside 5'-triphosphate = DNA(n+1) + diphosphate</text>
        <dbReference type="Rhea" id="RHEA:22508"/>
        <dbReference type="Rhea" id="RHEA-COMP:17339"/>
        <dbReference type="Rhea" id="RHEA-COMP:17340"/>
        <dbReference type="ChEBI" id="CHEBI:33019"/>
        <dbReference type="ChEBI" id="CHEBI:61560"/>
        <dbReference type="ChEBI" id="CHEBI:173112"/>
        <dbReference type="EC" id="2.7.7.7"/>
    </reaction>
</comment>
<dbReference type="Gene3D" id="3.30.70.270">
    <property type="match status" value="1"/>
</dbReference>
<feature type="active site" evidence="16">
    <location>
        <position position="109"/>
    </location>
</feature>
<proteinExistence type="inferred from homology"/>
<dbReference type="Pfam" id="PF21999">
    <property type="entry name" value="IMS_HHH_1"/>
    <property type="match status" value="1"/>
</dbReference>
<keyword evidence="14 16" id="KW-0234">DNA repair</keyword>
<protein>
    <recommendedName>
        <fullName evidence="16">DNA polymerase IV</fullName>
        <shortName evidence="16">Pol IV</shortName>
        <ecNumber evidence="16">2.7.7.7</ecNumber>
    </recommendedName>
</protein>
<keyword evidence="9 16" id="KW-0479">Metal-binding</keyword>
<dbReference type="SUPFAM" id="SSF56672">
    <property type="entry name" value="DNA/RNA polymerases"/>
    <property type="match status" value="1"/>
</dbReference>
<evidence type="ECO:0000256" key="5">
    <source>
        <dbReference type="ARBA" id="ARBA00022490"/>
    </source>
</evidence>
<keyword evidence="6 16" id="KW-0808">Transferase</keyword>
<dbReference type="GO" id="GO:0000287">
    <property type="term" value="F:magnesium ion binding"/>
    <property type="evidence" value="ECO:0007669"/>
    <property type="project" value="UniProtKB-UniRule"/>
</dbReference>
<evidence type="ECO:0000256" key="3">
    <source>
        <dbReference type="ARBA" id="ARBA00011245"/>
    </source>
</evidence>
<dbReference type="GO" id="GO:0003887">
    <property type="term" value="F:DNA-directed DNA polymerase activity"/>
    <property type="evidence" value="ECO:0007669"/>
    <property type="project" value="UniProtKB-UniRule"/>
</dbReference>
<keyword evidence="11 16" id="KW-0460">Magnesium</keyword>
<evidence type="ECO:0000256" key="2">
    <source>
        <dbReference type="ARBA" id="ARBA00010945"/>
    </source>
</evidence>
<sequence length="357" mass="40794">METKRKIIHIDMDAFYAQVEQRDLPSLKGKPVVIASDPRVSKRGVVATASYEARKFGIHSAMPSVEALKLCPQAVFISPRMSRYQEISVKIHEIFHRFTDEIEPLSLDEAYLDVTVNKINEPSASRLAQKIQATIYDELQLTASAGVSYNKFIAKMASDYKKPAGRTVITPEKALAFIAALPIDAFYGVGHVTAEKMHTLGIHTGADLYQWSEWDLIIQFKKRGYQLYRLVRGIDDSPVRSQRTRKSFGRETTFAADVVDEAELQLALRSFSQRISKTLVDKQMSAQTIVLKIRYNDFTTQTRRLTLPMRLTESHELYFYGMQIFEEMWEQRPVRLIGLTVTGLETRQFENMKLVGL</sequence>
<dbReference type="InterPro" id="IPR022880">
    <property type="entry name" value="DNApol_IV"/>
</dbReference>
<comment type="function">
    <text evidence="16">Poorly processive, error-prone DNA polymerase involved in untargeted mutagenesis. Copies undamaged DNA at stalled replication forks, which arise in vivo from mismatched or misaligned primer ends. These misaligned primers can be extended by PolIV. Exhibits no 3'-5' exonuclease (proofreading) activity. May be involved in translesional synthesis, in conjunction with the beta clamp from PolIII.</text>
</comment>
<gene>
    <name evidence="16 18" type="primary">dinB</name>
    <name evidence="18" type="ORF">BTBSAS_180030</name>
</gene>
<dbReference type="InterPro" id="IPR053848">
    <property type="entry name" value="IMS_HHH_1"/>
</dbReference>
<evidence type="ECO:0000256" key="10">
    <source>
        <dbReference type="ARBA" id="ARBA00022763"/>
    </source>
</evidence>
<accession>A0A2X0R1H5</accession>
<dbReference type="FunFam" id="3.30.1490.100:FF:000004">
    <property type="entry name" value="DNA polymerase IV"/>
    <property type="match status" value="1"/>
</dbReference>
<comment type="subunit">
    <text evidence="3 16">Monomer.</text>
</comment>
<dbReference type="InterPro" id="IPR001126">
    <property type="entry name" value="UmuC"/>
</dbReference>
<evidence type="ECO:0000256" key="11">
    <source>
        <dbReference type="ARBA" id="ARBA00022842"/>
    </source>
</evidence>
<evidence type="ECO:0000256" key="8">
    <source>
        <dbReference type="ARBA" id="ARBA00022705"/>
    </source>
</evidence>
<dbReference type="Gene3D" id="3.40.1170.60">
    <property type="match status" value="1"/>
</dbReference>
<comment type="cofactor">
    <cofactor evidence="16">
        <name>Mg(2+)</name>
        <dbReference type="ChEBI" id="CHEBI:18420"/>
    </cofactor>
    <text evidence="16">Binds 2 magnesium ions per subunit.</text>
</comment>
<feature type="binding site" evidence="16">
    <location>
        <position position="11"/>
    </location>
    <ligand>
        <name>Mg(2+)</name>
        <dbReference type="ChEBI" id="CHEBI:18420"/>
    </ligand>
</feature>
<evidence type="ECO:0000256" key="1">
    <source>
        <dbReference type="ARBA" id="ARBA00004496"/>
    </source>
</evidence>
<dbReference type="RefSeq" id="WP_029092492.1">
    <property type="nucleotide sequence ID" value="NZ_CBCPKC010000001.1"/>
</dbReference>
<evidence type="ECO:0000256" key="7">
    <source>
        <dbReference type="ARBA" id="ARBA00022695"/>
    </source>
</evidence>
<dbReference type="GO" id="GO:0006281">
    <property type="term" value="P:DNA repair"/>
    <property type="evidence" value="ECO:0007669"/>
    <property type="project" value="UniProtKB-UniRule"/>
</dbReference>
<dbReference type="Proteomes" id="UP000270190">
    <property type="component" value="Unassembled WGS sequence"/>
</dbReference>